<gene>
    <name evidence="1" type="ORF">B0T46_22820</name>
</gene>
<reference evidence="1 2" key="1">
    <citation type="journal article" date="2016" name="Antonie Van Leeuwenhoek">
        <title>Nocardia donostiensis sp. nov., isolated from human respiratory specimens.</title>
        <authorList>
            <person name="Ercibengoa M."/>
            <person name="Bell M."/>
            <person name="Marimon J.M."/>
            <person name="Humrighouse B."/>
            <person name="Klenk H.P."/>
            <person name="Potter G."/>
            <person name="Perez-Trallero E."/>
        </authorList>
    </citation>
    <scope>NUCLEOTIDE SEQUENCE [LARGE SCALE GENOMIC DNA]</scope>
    <source>
        <strain evidence="1 2">X1655</strain>
    </source>
</reference>
<organism evidence="1 2">
    <name type="scientific">Nocardia donostiensis</name>
    <dbReference type="NCBI Taxonomy" id="1538463"/>
    <lineage>
        <taxon>Bacteria</taxon>
        <taxon>Bacillati</taxon>
        <taxon>Actinomycetota</taxon>
        <taxon>Actinomycetes</taxon>
        <taxon>Mycobacteriales</taxon>
        <taxon>Nocardiaceae</taxon>
        <taxon>Nocardia</taxon>
    </lineage>
</organism>
<dbReference type="AlphaFoldDB" id="A0A1W0B6I8"/>
<dbReference type="EMBL" id="MUMY01000024">
    <property type="protein sequence ID" value="ONM46467.1"/>
    <property type="molecule type" value="Genomic_DNA"/>
</dbReference>
<accession>A0A1W0B6I8</accession>
<evidence type="ECO:0000313" key="1">
    <source>
        <dbReference type="EMBL" id="ONM46467.1"/>
    </source>
</evidence>
<evidence type="ECO:0000313" key="2">
    <source>
        <dbReference type="Proteomes" id="UP000188836"/>
    </source>
</evidence>
<sequence>MPELLVLFAVAATVTIALVGTIYTLPYTRADYDDSQSMTLTEAHTVMQLHRRCNLNSCDRKLAAARTLYNAGHFIPDRRIEGLVR</sequence>
<keyword evidence="2" id="KW-1185">Reference proteome</keyword>
<dbReference type="STRING" id="1538463.B0T36_14675"/>
<dbReference type="OrthoDB" id="4555504at2"/>
<comment type="caution">
    <text evidence="1">The sequence shown here is derived from an EMBL/GenBank/DDBJ whole genome shotgun (WGS) entry which is preliminary data.</text>
</comment>
<protein>
    <submittedName>
        <fullName evidence="1">Uncharacterized protein</fullName>
    </submittedName>
</protein>
<name>A0A1W0B6I8_9NOCA</name>
<proteinExistence type="predicted"/>
<dbReference type="RefSeq" id="WP_077120785.1">
    <property type="nucleotide sequence ID" value="NZ_MUKP01000041.1"/>
</dbReference>
<dbReference type="Proteomes" id="UP000188836">
    <property type="component" value="Unassembled WGS sequence"/>
</dbReference>